<dbReference type="OrthoDB" id="6240809at2"/>
<sequence>MTTQRKPSQMLKQAAIIALLVTTASGCSVRVKNYVEIAQRAFETPDDVSLSVQEIKDYPYAAQYIRVDDRPRALMALAFDDDNVLKWRTGGDEIIHTRHGRFIGSVNISGAIAHTDNLNADPLACLKRNLQEPSQCPTTWQRKVWITSATEKNLKDSVLTYSSEFAVLGTEQWTHPDTTELTVYKIEETSELFTNTFYLEQNTGRTVKSRQFVAPSTGYVEIEEVKPYANDLKAVNE</sequence>
<accession>A0A443Z7X4</accession>
<comment type="caution">
    <text evidence="1">The sequence shown here is derived from an EMBL/GenBank/DDBJ whole genome shotgun (WGS) entry which is preliminary data.</text>
</comment>
<dbReference type="RefSeq" id="WP_128351286.1">
    <property type="nucleotide sequence ID" value="NZ_RSFE01000001.1"/>
</dbReference>
<dbReference type="Pfam" id="PF11102">
    <property type="entry name" value="YjbF"/>
    <property type="match status" value="1"/>
</dbReference>
<organism evidence="1 2">
    <name type="scientific">Pseudidiomarina gelatinasegens</name>
    <dbReference type="NCBI Taxonomy" id="2487740"/>
    <lineage>
        <taxon>Bacteria</taxon>
        <taxon>Pseudomonadati</taxon>
        <taxon>Pseudomonadota</taxon>
        <taxon>Gammaproteobacteria</taxon>
        <taxon>Alteromonadales</taxon>
        <taxon>Idiomarinaceae</taxon>
        <taxon>Pseudidiomarina</taxon>
    </lineage>
</organism>
<reference evidence="1 2" key="1">
    <citation type="submission" date="2018-12" db="EMBL/GenBank/DDBJ databases">
        <authorList>
            <person name="Li A."/>
            <person name="Zhang M."/>
            <person name="Zhu H."/>
        </authorList>
    </citation>
    <scope>NUCLEOTIDE SEQUENCE [LARGE SCALE GENOMIC DNA]</scope>
    <source>
        <strain evidence="1 2">R04H25</strain>
    </source>
</reference>
<proteinExistence type="predicted"/>
<name>A0A443Z7X4_9GAMM</name>
<gene>
    <name evidence="1" type="ORF">EGC76_01735</name>
</gene>
<dbReference type="AlphaFoldDB" id="A0A443Z7X4"/>
<keyword evidence="2" id="KW-1185">Reference proteome</keyword>
<dbReference type="PROSITE" id="PS51257">
    <property type="entry name" value="PROKAR_LIPOPROTEIN"/>
    <property type="match status" value="1"/>
</dbReference>
<protein>
    <recommendedName>
        <fullName evidence="3">YjbF family lipoprotein</fullName>
    </recommendedName>
</protein>
<dbReference type="SUPFAM" id="SSF159270">
    <property type="entry name" value="YmcC-like"/>
    <property type="match status" value="1"/>
</dbReference>
<dbReference type="Gene3D" id="2.40.360.10">
    <property type="entry name" value="YmcC-like"/>
    <property type="match status" value="1"/>
</dbReference>
<dbReference type="EMBL" id="RSFE01000001">
    <property type="protein sequence ID" value="RWU12959.1"/>
    <property type="molecule type" value="Genomic_DNA"/>
</dbReference>
<evidence type="ECO:0008006" key="3">
    <source>
        <dbReference type="Google" id="ProtNLM"/>
    </source>
</evidence>
<dbReference type="InterPro" id="IPR021308">
    <property type="entry name" value="GfcB"/>
</dbReference>
<evidence type="ECO:0000313" key="2">
    <source>
        <dbReference type="Proteomes" id="UP000288789"/>
    </source>
</evidence>
<dbReference type="Proteomes" id="UP000288789">
    <property type="component" value="Unassembled WGS sequence"/>
</dbReference>
<dbReference type="InterPro" id="IPR023373">
    <property type="entry name" value="YmcC_sf"/>
</dbReference>
<evidence type="ECO:0000313" key="1">
    <source>
        <dbReference type="EMBL" id="RWU12959.1"/>
    </source>
</evidence>